<gene>
    <name evidence="1" type="ORF">ES332_D05G322000v1</name>
</gene>
<dbReference type="Proteomes" id="UP000322667">
    <property type="component" value="Chromosome D05"/>
</dbReference>
<protein>
    <submittedName>
        <fullName evidence="1">Uncharacterized protein</fullName>
    </submittedName>
</protein>
<accession>A0A5D2L5I1</accession>
<keyword evidence="2" id="KW-1185">Reference proteome</keyword>
<evidence type="ECO:0000313" key="1">
    <source>
        <dbReference type="EMBL" id="TYH73333.1"/>
    </source>
</evidence>
<reference evidence="1 2" key="1">
    <citation type="submission" date="2019-07" db="EMBL/GenBank/DDBJ databases">
        <title>WGS assembly of Gossypium tomentosum.</title>
        <authorList>
            <person name="Chen Z.J."/>
            <person name="Sreedasyam A."/>
            <person name="Ando A."/>
            <person name="Song Q."/>
            <person name="De L."/>
            <person name="Hulse-Kemp A."/>
            <person name="Ding M."/>
            <person name="Ye W."/>
            <person name="Kirkbride R."/>
            <person name="Jenkins J."/>
            <person name="Plott C."/>
            <person name="Lovell J."/>
            <person name="Lin Y.-M."/>
            <person name="Vaughn R."/>
            <person name="Liu B."/>
            <person name="Li W."/>
            <person name="Simpson S."/>
            <person name="Scheffler B."/>
            <person name="Saski C."/>
            <person name="Grover C."/>
            <person name="Hu G."/>
            <person name="Conover J."/>
            <person name="Carlson J."/>
            <person name="Shu S."/>
            <person name="Boston L."/>
            <person name="Williams M."/>
            <person name="Peterson D."/>
            <person name="Mcgee K."/>
            <person name="Jones D."/>
            <person name="Wendel J."/>
            <person name="Stelly D."/>
            <person name="Grimwood J."/>
            <person name="Schmutz J."/>
        </authorList>
    </citation>
    <scope>NUCLEOTIDE SEQUENCE [LARGE SCALE GENOMIC DNA]</scope>
    <source>
        <strain evidence="1">7179.01</strain>
    </source>
</reference>
<dbReference type="AlphaFoldDB" id="A0A5D2L5I1"/>
<evidence type="ECO:0000313" key="2">
    <source>
        <dbReference type="Proteomes" id="UP000322667"/>
    </source>
</evidence>
<name>A0A5D2L5I1_GOSTO</name>
<sequence>MEDKNKFLRNSCSCCSQLSIVLGLRSVYQPKAFPFSSGTNYFTMRSPPVSTLLQMSMK</sequence>
<organism evidence="1 2">
    <name type="scientific">Gossypium tomentosum</name>
    <name type="common">Hawaiian cotton</name>
    <name type="synonym">Gossypium sandvicense</name>
    <dbReference type="NCBI Taxonomy" id="34277"/>
    <lineage>
        <taxon>Eukaryota</taxon>
        <taxon>Viridiplantae</taxon>
        <taxon>Streptophyta</taxon>
        <taxon>Embryophyta</taxon>
        <taxon>Tracheophyta</taxon>
        <taxon>Spermatophyta</taxon>
        <taxon>Magnoliopsida</taxon>
        <taxon>eudicotyledons</taxon>
        <taxon>Gunneridae</taxon>
        <taxon>Pentapetalae</taxon>
        <taxon>rosids</taxon>
        <taxon>malvids</taxon>
        <taxon>Malvales</taxon>
        <taxon>Malvaceae</taxon>
        <taxon>Malvoideae</taxon>
        <taxon>Gossypium</taxon>
    </lineage>
</organism>
<dbReference type="EMBL" id="CM017627">
    <property type="protein sequence ID" value="TYH73333.1"/>
    <property type="molecule type" value="Genomic_DNA"/>
</dbReference>
<proteinExistence type="predicted"/>